<dbReference type="GO" id="GO:0016779">
    <property type="term" value="F:nucleotidyltransferase activity"/>
    <property type="evidence" value="ECO:0007669"/>
    <property type="project" value="UniProtKB-KW"/>
</dbReference>
<evidence type="ECO:0000313" key="1">
    <source>
        <dbReference type="EMBL" id="KAE9591304.1"/>
    </source>
</evidence>
<dbReference type="Proteomes" id="UP000447434">
    <property type="component" value="Chromosome 20"/>
</dbReference>
<gene>
    <name evidence="1" type="ORF">Lalb_Chr20g0117091</name>
</gene>
<proteinExistence type="predicted"/>
<keyword evidence="1" id="KW-0808">Transferase</keyword>
<reference evidence="2" key="1">
    <citation type="journal article" date="2020" name="Nat. Commun.">
        <title>Genome sequence of the cluster root forming white lupin.</title>
        <authorList>
            <person name="Hufnagel B."/>
            <person name="Marques A."/>
            <person name="Soriano A."/>
            <person name="Marques L."/>
            <person name="Divol F."/>
            <person name="Doumas P."/>
            <person name="Sallet E."/>
            <person name="Mancinotti D."/>
            <person name="Carrere S."/>
            <person name="Marande W."/>
            <person name="Arribat S."/>
            <person name="Keller J."/>
            <person name="Huneau C."/>
            <person name="Blein T."/>
            <person name="Aime D."/>
            <person name="Laguerre M."/>
            <person name="Taylor J."/>
            <person name="Schubert V."/>
            <person name="Nelson M."/>
            <person name="Geu-Flores F."/>
            <person name="Crespi M."/>
            <person name="Gallardo-Guerrero K."/>
            <person name="Delaux P.-M."/>
            <person name="Salse J."/>
            <person name="Berges H."/>
            <person name="Guyot R."/>
            <person name="Gouzy J."/>
            <person name="Peret B."/>
        </authorList>
    </citation>
    <scope>NUCLEOTIDE SEQUENCE [LARGE SCALE GENOMIC DNA]</scope>
    <source>
        <strain evidence="2">cv. Amiga</strain>
    </source>
</reference>
<sequence length="55" mass="6099">MATTASDNISNLKSVVAGLNQISENEKNGFVNLVSRYLRIIFVSFMQYTGMKALL</sequence>
<dbReference type="AlphaFoldDB" id="A0A6A4NUA1"/>
<keyword evidence="2" id="KW-1185">Reference proteome</keyword>
<organism evidence="1 2">
    <name type="scientific">Lupinus albus</name>
    <name type="common">White lupine</name>
    <name type="synonym">Lupinus termis</name>
    <dbReference type="NCBI Taxonomy" id="3870"/>
    <lineage>
        <taxon>Eukaryota</taxon>
        <taxon>Viridiplantae</taxon>
        <taxon>Streptophyta</taxon>
        <taxon>Embryophyta</taxon>
        <taxon>Tracheophyta</taxon>
        <taxon>Spermatophyta</taxon>
        <taxon>Magnoliopsida</taxon>
        <taxon>eudicotyledons</taxon>
        <taxon>Gunneridae</taxon>
        <taxon>Pentapetalae</taxon>
        <taxon>rosids</taxon>
        <taxon>fabids</taxon>
        <taxon>Fabales</taxon>
        <taxon>Fabaceae</taxon>
        <taxon>Papilionoideae</taxon>
        <taxon>50 kb inversion clade</taxon>
        <taxon>genistoids sensu lato</taxon>
        <taxon>core genistoids</taxon>
        <taxon>Genisteae</taxon>
        <taxon>Lupinus</taxon>
    </lineage>
</organism>
<dbReference type="OrthoDB" id="1721005at2759"/>
<accession>A0A6A4NUA1</accession>
<protein>
    <submittedName>
        <fullName evidence="1">Putative UTP--glucose-1-phosphate uridylyltransferase</fullName>
    </submittedName>
</protein>
<dbReference type="EMBL" id="WOCE01000020">
    <property type="protein sequence ID" value="KAE9591304.1"/>
    <property type="molecule type" value="Genomic_DNA"/>
</dbReference>
<keyword evidence="1" id="KW-0548">Nucleotidyltransferase</keyword>
<name>A0A6A4NUA1_LUPAL</name>
<comment type="caution">
    <text evidence="1">The sequence shown here is derived from an EMBL/GenBank/DDBJ whole genome shotgun (WGS) entry which is preliminary data.</text>
</comment>
<evidence type="ECO:0000313" key="2">
    <source>
        <dbReference type="Proteomes" id="UP000447434"/>
    </source>
</evidence>